<organism evidence="1 2">
    <name type="scientific">Nepenthes gracilis</name>
    <name type="common">Slender pitcher plant</name>
    <dbReference type="NCBI Taxonomy" id="150966"/>
    <lineage>
        <taxon>Eukaryota</taxon>
        <taxon>Viridiplantae</taxon>
        <taxon>Streptophyta</taxon>
        <taxon>Embryophyta</taxon>
        <taxon>Tracheophyta</taxon>
        <taxon>Spermatophyta</taxon>
        <taxon>Magnoliopsida</taxon>
        <taxon>eudicotyledons</taxon>
        <taxon>Gunneridae</taxon>
        <taxon>Pentapetalae</taxon>
        <taxon>Caryophyllales</taxon>
        <taxon>Nepenthaceae</taxon>
        <taxon>Nepenthes</taxon>
    </lineage>
</organism>
<name>A0AAD3PAB2_NEPGR</name>
<keyword evidence="2" id="KW-1185">Reference proteome</keyword>
<protein>
    <submittedName>
        <fullName evidence="1">Uncharacterized protein</fullName>
    </submittedName>
</protein>
<accession>A0AAD3PAB2</accession>
<evidence type="ECO:0000313" key="2">
    <source>
        <dbReference type="Proteomes" id="UP001279734"/>
    </source>
</evidence>
<dbReference type="EMBL" id="BSYO01000002">
    <property type="protein sequence ID" value="GMH00937.1"/>
    <property type="molecule type" value="Genomic_DNA"/>
</dbReference>
<dbReference type="AlphaFoldDB" id="A0AAD3PAB2"/>
<reference evidence="1" key="1">
    <citation type="submission" date="2023-05" db="EMBL/GenBank/DDBJ databases">
        <title>Nepenthes gracilis genome sequencing.</title>
        <authorList>
            <person name="Fukushima K."/>
        </authorList>
    </citation>
    <scope>NUCLEOTIDE SEQUENCE</scope>
    <source>
        <strain evidence="1">SING2019-196</strain>
    </source>
</reference>
<evidence type="ECO:0000313" key="1">
    <source>
        <dbReference type="EMBL" id="GMH00937.1"/>
    </source>
</evidence>
<proteinExistence type="predicted"/>
<sequence length="301" mass="32561">MLAPYTRRKHNPSALHYLYLRSYHFYTNNALPKLAYVNELLDKVTAEPVITDPSTVLNDSGLDQVSQEGSAEKSYSIDQGITQCDTISAGLCVVNDPSKLLNRDSEAEGILIQPSPKRNKSSEHQQCKREADIAVCFSNPFATLQSDDEPGLAIPADVSGIEDCNPALVNTRGAAAKVGELSSELELSSQNAMFVDGDVEAHRLAGRAGLPRIFSIFVDLRKTNASNGGQASSLSNAEANCLDMGVGFAQENHNCGKVLPSLPCTESRLTQLRRNVRQVMEVIGARAQLVNSINAVSTRIE</sequence>
<gene>
    <name evidence="1" type="ORF">Nepgr_002776</name>
</gene>
<dbReference type="Proteomes" id="UP001279734">
    <property type="component" value="Unassembled WGS sequence"/>
</dbReference>
<comment type="caution">
    <text evidence="1">The sequence shown here is derived from an EMBL/GenBank/DDBJ whole genome shotgun (WGS) entry which is preliminary data.</text>
</comment>